<evidence type="ECO:0000256" key="2">
    <source>
        <dbReference type="ARBA" id="ARBA00023125"/>
    </source>
</evidence>
<evidence type="ECO:0000256" key="1">
    <source>
        <dbReference type="ARBA" id="ARBA00023015"/>
    </source>
</evidence>
<dbReference type="AlphaFoldDB" id="A0A841P0Y3"/>
<keyword evidence="1" id="KW-0805">Transcription regulation</keyword>
<reference evidence="4 5" key="1">
    <citation type="submission" date="2020-08" db="EMBL/GenBank/DDBJ databases">
        <title>Genomic Encyclopedia of Type Strains, Phase IV (KMG-IV): sequencing the most valuable type-strain genomes for metagenomic binning, comparative biology and taxonomic classification.</title>
        <authorList>
            <person name="Goeker M."/>
        </authorList>
    </citation>
    <scope>NUCLEOTIDE SEQUENCE [LARGE SCALE GENOMIC DNA]</scope>
    <source>
        <strain evidence="4 5">DSM 100039</strain>
    </source>
</reference>
<evidence type="ECO:0000313" key="5">
    <source>
        <dbReference type="Proteomes" id="UP000556329"/>
    </source>
</evidence>
<accession>A0A841P0Y3</accession>
<dbReference type="EMBL" id="JACHEF010000001">
    <property type="protein sequence ID" value="MBB6408947.1"/>
    <property type="molecule type" value="Genomic_DNA"/>
</dbReference>
<keyword evidence="5" id="KW-1185">Reference proteome</keyword>
<sequence>MNDWKTARDDHHLIVEAIAARDADTACRESRRHIRESRDGSLDLMLRQRDMRDLYLSRNDELQTRPGLAV</sequence>
<dbReference type="SUPFAM" id="SSF48008">
    <property type="entry name" value="GntR ligand-binding domain-like"/>
    <property type="match status" value="1"/>
</dbReference>
<keyword evidence="2 4" id="KW-0238">DNA-binding</keyword>
<proteinExistence type="predicted"/>
<dbReference type="GO" id="GO:0003677">
    <property type="term" value="F:DNA binding"/>
    <property type="evidence" value="ECO:0007669"/>
    <property type="project" value="UniProtKB-KW"/>
</dbReference>
<evidence type="ECO:0000313" key="4">
    <source>
        <dbReference type="EMBL" id="MBB6408947.1"/>
    </source>
</evidence>
<comment type="caution">
    <text evidence="4">The sequence shown here is derived from an EMBL/GenBank/DDBJ whole genome shotgun (WGS) entry which is preliminary data.</text>
</comment>
<dbReference type="RefSeq" id="WP_184871928.1">
    <property type="nucleotide sequence ID" value="NZ_JACHEF010000001.1"/>
</dbReference>
<dbReference type="Gene3D" id="1.20.120.530">
    <property type="entry name" value="GntR ligand-binding domain-like"/>
    <property type="match status" value="1"/>
</dbReference>
<organism evidence="4 5">
    <name type="scientific">Mesorhizobium sangaii</name>
    <dbReference type="NCBI Taxonomy" id="505389"/>
    <lineage>
        <taxon>Bacteria</taxon>
        <taxon>Pseudomonadati</taxon>
        <taxon>Pseudomonadota</taxon>
        <taxon>Alphaproteobacteria</taxon>
        <taxon>Hyphomicrobiales</taxon>
        <taxon>Phyllobacteriaceae</taxon>
        <taxon>Mesorhizobium</taxon>
    </lineage>
</organism>
<protein>
    <submittedName>
        <fullName evidence="4">DNA-binding GntR family transcriptional regulator</fullName>
    </submittedName>
</protein>
<gene>
    <name evidence="4" type="ORF">HNQ71_001591</name>
</gene>
<dbReference type="Proteomes" id="UP000556329">
    <property type="component" value="Unassembled WGS sequence"/>
</dbReference>
<evidence type="ECO:0000256" key="3">
    <source>
        <dbReference type="ARBA" id="ARBA00023163"/>
    </source>
</evidence>
<keyword evidence="3" id="KW-0804">Transcription</keyword>
<name>A0A841P0Y3_9HYPH</name>
<dbReference type="InterPro" id="IPR008920">
    <property type="entry name" value="TF_FadR/GntR_C"/>
</dbReference>